<keyword evidence="2" id="KW-0067">ATP-binding</keyword>
<dbReference type="RefSeq" id="WP_219051930.1">
    <property type="nucleotide sequence ID" value="NZ_JAHWDP010000002.1"/>
</dbReference>
<evidence type="ECO:0000313" key="2">
    <source>
        <dbReference type="EMBL" id="MBW2937506.1"/>
    </source>
</evidence>
<reference evidence="2" key="1">
    <citation type="submission" date="2021-07" db="EMBL/GenBank/DDBJ databases">
        <title>Aureisphaera sp. CAU 1614 isolated from sea sediment.</title>
        <authorList>
            <person name="Kim W."/>
        </authorList>
    </citation>
    <scope>NUCLEOTIDE SEQUENCE</scope>
    <source>
        <strain evidence="2">CAU 1614</strain>
    </source>
</reference>
<dbReference type="Pfam" id="PF13521">
    <property type="entry name" value="AAA_28"/>
    <property type="match status" value="1"/>
</dbReference>
<proteinExistence type="predicted"/>
<accession>A0A9X1FN50</accession>
<organism evidence="2 3">
    <name type="scientific">Halomarinibacterium sedimenti</name>
    <dbReference type="NCBI Taxonomy" id="2857106"/>
    <lineage>
        <taxon>Bacteria</taxon>
        <taxon>Pseudomonadati</taxon>
        <taxon>Bacteroidota</taxon>
        <taxon>Flavobacteriia</taxon>
        <taxon>Flavobacteriales</taxon>
        <taxon>Flavobacteriaceae</taxon>
        <taxon>Halomarinibacterium</taxon>
    </lineage>
</organism>
<dbReference type="AlphaFoldDB" id="A0A9X1FN50"/>
<dbReference type="GO" id="GO:0005524">
    <property type="term" value="F:ATP binding"/>
    <property type="evidence" value="ECO:0007669"/>
    <property type="project" value="UniProtKB-KW"/>
</dbReference>
<feature type="domain" description="NadR/Ttd14 AAA" evidence="1">
    <location>
        <begin position="5"/>
        <end position="169"/>
    </location>
</feature>
<protein>
    <submittedName>
        <fullName evidence="2">ATP-binding protein</fullName>
    </submittedName>
</protein>
<name>A0A9X1FN50_9FLAO</name>
<dbReference type="Proteomes" id="UP001138686">
    <property type="component" value="Unassembled WGS sequence"/>
</dbReference>
<keyword evidence="3" id="KW-1185">Reference proteome</keyword>
<dbReference type="InterPro" id="IPR038727">
    <property type="entry name" value="NadR/Ttd14_AAA_dom"/>
</dbReference>
<evidence type="ECO:0000259" key="1">
    <source>
        <dbReference type="Pfam" id="PF13521"/>
    </source>
</evidence>
<comment type="caution">
    <text evidence="2">The sequence shown here is derived from an EMBL/GenBank/DDBJ whole genome shotgun (WGS) entry which is preliminary data.</text>
</comment>
<sequence>MKSKRIVITGGPGSGKTSLINFLEKKGYNCLPEVSRAVIKKAQAEGIDQLFLEDPILFSEHLLKGRLEQFNELPIGNDDYIFYDRGLPDVTSYMDYLGTTYPTYFSETCLKNRYDAIFLLPPWEDIYIQDNERYESFDQAEKIFEYLHQGYQNYGYEVHHVPVGSIEYRCDFILKKLKTLI</sequence>
<dbReference type="EMBL" id="JAHWDP010000002">
    <property type="protein sequence ID" value="MBW2937506.1"/>
    <property type="molecule type" value="Genomic_DNA"/>
</dbReference>
<evidence type="ECO:0000313" key="3">
    <source>
        <dbReference type="Proteomes" id="UP001138686"/>
    </source>
</evidence>
<keyword evidence="2" id="KW-0547">Nucleotide-binding</keyword>
<gene>
    <name evidence="2" type="ORF">KXJ69_05275</name>
</gene>